<dbReference type="InterPro" id="IPR043146">
    <property type="entry name" value="Penicillin_amidase_N_B-knob"/>
</dbReference>
<dbReference type="Gene3D" id="1.10.439.10">
    <property type="entry name" value="Penicillin Amidohydrolase, domain 1"/>
    <property type="match status" value="1"/>
</dbReference>
<keyword evidence="3" id="KW-0865">Zymogen</keyword>
<dbReference type="Gene3D" id="3.60.20.10">
    <property type="entry name" value="Glutamine Phosphoribosylpyrophosphate, subunit 1, domain 1"/>
    <property type="match status" value="1"/>
</dbReference>
<comment type="caution">
    <text evidence="5">The sequence shown here is derived from an EMBL/GenBank/DDBJ whole genome shotgun (WGS) entry which is preliminary data.</text>
</comment>
<organism evidence="5 6">
    <name type="scientific">Pseudoalteromonas qingdaonensis</name>
    <dbReference type="NCBI Taxonomy" id="3131913"/>
    <lineage>
        <taxon>Bacteria</taxon>
        <taxon>Pseudomonadati</taxon>
        <taxon>Pseudomonadota</taxon>
        <taxon>Gammaproteobacteria</taxon>
        <taxon>Alteromonadales</taxon>
        <taxon>Pseudoalteromonadaceae</taxon>
        <taxon>Pseudoalteromonas</taxon>
    </lineage>
</organism>
<dbReference type="InterPro" id="IPR043147">
    <property type="entry name" value="Penicillin_amidase_A-knob"/>
</dbReference>
<evidence type="ECO:0000313" key="6">
    <source>
        <dbReference type="Proteomes" id="UP001447008"/>
    </source>
</evidence>
<comment type="subunit">
    <text evidence="4">Heterodimer of an alpha subunit and a beta subunit processed from the same precursor.</text>
</comment>
<keyword evidence="6" id="KW-1185">Reference proteome</keyword>
<proteinExistence type="inferred from homology"/>
<dbReference type="SUPFAM" id="SSF56235">
    <property type="entry name" value="N-terminal nucleophile aminohydrolases (Ntn hydrolases)"/>
    <property type="match status" value="1"/>
</dbReference>
<sequence length="752" mass="83239">MLRWVQRLVIGAIILLLLGTAAVYGVLLLSLPTLDGRGSSDALESTVTIKRDALGQAIIDAQSMNDAAYGLGFAHGQDRFFQMDLLRRNSAGELSELFGEAALELDKKMRFHQLRQRSERIFSQLSKSQQALLSSYSQGVNEALQAQSLKGFEYLLSGAEVTPWQPEDSLLVIYSMYLDLQAGTFERDMVLEQIEQLYSAQMREFLTQPSPYQSALDGSEINLKEMAIPMLSAANLSASVPEIIAAREVGSNNWAVSGELTPSGQPMVADDMHLGLAVPIIWYRAQLNIADTQVTGVSLPGAPAIVVGSNDQIAWGFTNAYVDTSDWVRLNADAKLETVQETIAIAGGETYDYRFLMSDYGPVQEVNGQRYALSWVGHYDYAVNLELANLATASSVTQAFQIADKAGMPVQNLMVVDKQGQIGWQPMGAIAARTNPSDIALAAEEFQADWSHNEPQRPRVMNPISGRLWSANARVISTQEHARLGDGGYALGPRQQQIRDRLFAQKTFDEQAFLALQLDNEARFLAKWQTLLVSTLKEQGSTQNLPLVEQWQGCACADSIGYTLVRYFRSAVMDTLFADIEARLAEHKLSLGPIKRNLEPATWQLLENPSIWGFADKQQLLSKSFHLALARLRGKYGEDTANWRWGNVNALELKHPFAKQIPQLGSWLNMPKVEAFGDSFMPAVQRPDFGASQRFIAQPGRLEQAIMAIPGGQSAHPLSTFYRAGYEQYATHQATPLLPGAPEHRLEIRPAR</sequence>
<reference evidence="5 6" key="1">
    <citation type="submission" date="2024-03" db="EMBL/GenBank/DDBJ databases">
        <title>Pseudoalteromonas qingdaonensis sp. nov., isolated from the intestines of marine benthic organisms.</title>
        <authorList>
            <person name="Lin X."/>
            <person name="Fang S."/>
            <person name="Hu X."/>
        </authorList>
    </citation>
    <scope>NUCLEOTIDE SEQUENCE [LARGE SCALE GENOMIC DNA]</scope>
    <source>
        <strain evidence="5 6">YIC-827</strain>
    </source>
</reference>
<evidence type="ECO:0000256" key="1">
    <source>
        <dbReference type="ARBA" id="ARBA00006586"/>
    </source>
</evidence>
<evidence type="ECO:0000256" key="2">
    <source>
        <dbReference type="ARBA" id="ARBA00022801"/>
    </source>
</evidence>
<gene>
    <name evidence="5" type="ORF">WCN91_09500</name>
</gene>
<dbReference type="Pfam" id="PF01804">
    <property type="entry name" value="Penicil_amidase"/>
    <property type="match status" value="1"/>
</dbReference>
<dbReference type="PIRSF" id="PIRSF001227">
    <property type="entry name" value="Pen_acylase"/>
    <property type="match status" value="1"/>
</dbReference>
<dbReference type="InterPro" id="IPR002692">
    <property type="entry name" value="S45"/>
</dbReference>
<dbReference type="InterPro" id="IPR023343">
    <property type="entry name" value="Penicillin_amidase_dom1"/>
</dbReference>
<evidence type="ECO:0000313" key="5">
    <source>
        <dbReference type="EMBL" id="MEM0515641.1"/>
    </source>
</evidence>
<dbReference type="CDD" id="cd03747">
    <property type="entry name" value="Ntn_PGA_like"/>
    <property type="match status" value="1"/>
</dbReference>
<evidence type="ECO:0000256" key="4">
    <source>
        <dbReference type="ARBA" id="ARBA00038735"/>
    </source>
</evidence>
<protein>
    <submittedName>
        <fullName evidence="5">Penicillin acylase family protein</fullName>
        <ecNumber evidence="5">3.5.1.-</ecNumber>
    </submittedName>
</protein>
<accession>A0ABU9MWJ2</accession>
<dbReference type="InterPro" id="IPR029055">
    <property type="entry name" value="Ntn_hydrolases_N"/>
</dbReference>
<evidence type="ECO:0000256" key="3">
    <source>
        <dbReference type="ARBA" id="ARBA00023145"/>
    </source>
</evidence>
<dbReference type="EC" id="3.5.1.-" evidence="5"/>
<dbReference type="RefSeq" id="WP_342678453.1">
    <property type="nucleotide sequence ID" value="NZ_JBCGCU010000009.1"/>
</dbReference>
<dbReference type="Gene3D" id="2.30.120.10">
    <property type="match status" value="1"/>
</dbReference>
<name>A0ABU9MWJ2_9GAMM</name>
<comment type="similarity">
    <text evidence="1">Belongs to the peptidase S45 family.</text>
</comment>
<dbReference type="PANTHER" id="PTHR34218">
    <property type="entry name" value="PEPTIDASE S45 PENICILLIN AMIDASE"/>
    <property type="match status" value="1"/>
</dbReference>
<dbReference type="GO" id="GO:0016787">
    <property type="term" value="F:hydrolase activity"/>
    <property type="evidence" value="ECO:0007669"/>
    <property type="project" value="UniProtKB-KW"/>
</dbReference>
<dbReference type="PANTHER" id="PTHR34218:SF4">
    <property type="entry name" value="ACYL-HOMOSERINE LACTONE ACYLASE QUIP"/>
    <property type="match status" value="1"/>
</dbReference>
<keyword evidence="2 5" id="KW-0378">Hydrolase</keyword>
<dbReference type="EMBL" id="JBCGCU010000009">
    <property type="protein sequence ID" value="MEM0515641.1"/>
    <property type="molecule type" value="Genomic_DNA"/>
</dbReference>
<dbReference type="Gene3D" id="1.10.1400.10">
    <property type="match status" value="1"/>
</dbReference>
<dbReference type="InterPro" id="IPR014395">
    <property type="entry name" value="Pen/GL7ACA/AHL_acylase"/>
</dbReference>
<dbReference type="Proteomes" id="UP001447008">
    <property type="component" value="Unassembled WGS sequence"/>
</dbReference>